<dbReference type="Gene3D" id="2.60.40.10">
    <property type="entry name" value="Immunoglobulins"/>
    <property type="match status" value="5"/>
</dbReference>
<feature type="domain" description="Ig-like" evidence="11">
    <location>
        <begin position="147"/>
        <end position="249"/>
    </location>
</feature>
<dbReference type="InterPro" id="IPR003598">
    <property type="entry name" value="Ig_sub2"/>
</dbReference>
<dbReference type="GO" id="GO:0005886">
    <property type="term" value="C:plasma membrane"/>
    <property type="evidence" value="ECO:0007669"/>
    <property type="project" value="TreeGrafter"/>
</dbReference>
<dbReference type="Ensembl" id="ENSPKIT00000024327.1">
    <property type="protein sequence ID" value="ENSPKIP00000000430.1"/>
    <property type="gene ID" value="ENSPKIG00000019100.1"/>
</dbReference>
<keyword evidence="13" id="KW-1185">Reference proteome</keyword>
<sequence length="607" mass="68226">MAASKSALYSAGLHVIFLTLQVQSQLSVQMEDAVEFPVGDTAQISCSYSFSEKPPDVIIQWTALKGDRKRIYNSNITVSLSDELPDFVGRINISWDSDDDRQGETVLTIMDLKVKDEQQFACQVDGMSAGMQERRTWLKVFESPDSPEIEDAESIFRVDSNEQLRVATCKTRNGYPRPKITWYRDRTTLQQSTDVFIQEREIQESSGLFTIESELHYKVTKQDKDALFYCEVTYLLPGETRMMESKHISITVHYPSTKTEMWILHPKRLVKEGDKVEIACHGNGNPPSYFLFSKEDIDMDFKQDGEKLLLMNVTRADSGTYLCDPMDTNIILDQQQGKTELQVHYLDEVVLMAEKGRVMKLGDSQKITCNALSSLSTHTEWFKGGKKIGEEHVLELQNVSYGMAGEYSCQVTVPSLPNLHRSATIHIITQGPPMIISPDDVIIDTHIGDFLNLTCEALGLPSPTLTWKVDNSQMTGRSNHLEGRTHSALDMKVTSNLAVVCIATNDEGTDKKFYRVRASTRAKKVQKESGVIIAVIIISILLLAVLGSILYFLYKKGKISCGHSGKKEITKEKGKKDDIVMEMKTDKTEETVLLQGVNGDKKSLDDQ</sequence>
<dbReference type="Pfam" id="PF07686">
    <property type="entry name" value="V-set"/>
    <property type="match status" value="1"/>
</dbReference>
<evidence type="ECO:0000256" key="4">
    <source>
        <dbReference type="ARBA" id="ARBA00022989"/>
    </source>
</evidence>
<dbReference type="Proteomes" id="UP000261540">
    <property type="component" value="Unplaced"/>
</dbReference>
<feature type="domain" description="Ig-like" evidence="11">
    <location>
        <begin position="255"/>
        <end position="323"/>
    </location>
</feature>
<dbReference type="InterPro" id="IPR007110">
    <property type="entry name" value="Ig-like_dom"/>
</dbReference>
<dbReference type="SMART" id="SM00408">
    <property type="entry name" value="IGc2"/>
    <property type="match status" value="3"/>
</dbReference>
<protein>
    <submittedName>
        <fullName evidence="12">Melanoma cell adhesion molecule</fullName>
    </submittedName>
</protein>
<feature type="signal peptide" evidence="10">
    <location>
        <begin position="1"/>
        <end position="24"/>
    </location>
</feature>
<evidence type="ECO:0000313" key="13">
    <source>
        <dbReference type="Proteomes" id="UP000261540"/>
    </source>
</evidence>
<dbReference type="PROSITE" id="PS50835">
    <property type="entry name" value="IG_LIKE"/>
    <property type="match status" value="5"/>
</dbReference>
<reference evidence="12" key="1">
    <citation type="submission" date="2025-08" db="UniProtKB">
        <authorList>
            <consortium name="Ensembl"/>
        </authorList>
    </citation>
    <scope>IDENTIFICATION</scope>
</reference>
<evidence type="ECO:0000256" key="8">
    <source>
        <dbReference type="ARBA" id="ARBA00023319"/>
    </source>
</evidence>
<comment type="subcellular location">
    <subcellularLocation>
        <location evidence="1">Membrane</location>
        <topology evidence="1">Single-pass type I membrane protein</topology>
    </subcellularLocation>
</comment>
<feature type="transmembrane region" description="Helical" evidence="9">
    <location>
        <begin position="531"/>
        <end position="554"/>
    </location>
</feature>
<evidence type="ECO:0000313" key="12">
    <source>
        <dbReference type="Ensembl" id="ENSPKIP00000000430.1"/>
    </source>
</evidence>
<evidence type="ECO:0000256" key="6">
    <source>
        <dbReference type="ARBA" id="ARBA00023157"/>
    </source>
</evidence>
<evidence type="ECO:0000256" key="7">
    <source>
        <dbReference type="ARBA" id="ARBA00023180"/>
    </source>
</evidence>
<dbReference type="InterPro" id="IPR013151">
    <property type="entry name" value="Immunoglobulin_dom"/>
</dbReference>
<dbReference type="PANTHER" id="PTHR11973">
    <property type="entry name" value="CELL SURFACE GLYCOPROTEIN MUC18-RELATED"/>
    <property type="match status" value="1"/>
</dbReference>
<feature type="domain" description="Ig-like" evidence="11">
    <location>
        <begin position="24"/>
        <end position="138"/>
    </location>
</feature>
<dbReference type="GeneTree" id="ENSGT00940000155838"/>
<dbReference type="InterPro" id="IPR036179">
    <property type="entry name" value="Ig-like_dom_sf"/>
</dbReference>
<evidence type="ECO:0000256" key="3">
    <source>
        <dbReference type="ARBA" id="ARBA00022737"/>
    </source>
</evidence>
<dbReference type="PANTHER" id="PTHR11973:SF18">
    <property type="entry name" value="CELL SURFACE GLYCOPROTEIN MUC18"/>
    <property type="match status" value="1"/>
</dbReference>
<dbReference type="InterPro" id="IPR013783">
    <property type="entry name" value="Ig-like_fold"/>
</dbReference>
<evidence type="ECO:0000256" key="9">
    <source>
        <dbReference type="SAM" id="Phobius"/>
    </source>
</evidence>
<keyword evidence="8" id="KW-0393">Immunoglobulin domain</keyword>
<dbReference type="SMART" id="SM00409">
    <property type="entry name" value="IG"/>
    <property type="match status" value="3"/>
</dbReference>
<dbReference type="AlphaFoldDB" id="A0A3B3Q450"/>
<feature type="chain" id="PRO_5017473026" evidence="10">
    <location>
        <begin position="25"/>
        <end position="607"/>
    </location>
</feature>
<dbReference type="SUPFAM" id="SSF48726">
    <property type="entry name" value="Immunoglobulin"/>
    <property type="match status" value="5"/>
</dbReference>
<dbReference type="InterPro" id="IPR051116">
    <property type="entry name" value="Surface_Rcpt/Adhesion_Mol"/>
</dbReference>
<evidence type="ECO:0000256" key="2">
    <source>
        <dbReference type="ARBA" id="ARBA00022692"/>
    </source>
</evidence>
<dbReference type="InterPro" id="IPR003599">
    <property type="entry name" value="Ig_sub"/>
</dbReference>
<dbReference type="RefSeq" id="XP_023648226.1">
    <property type="nucleotide sequence ID" value="XM_023792458.2"/>
</dbReference>
<dbReference type="InterPro" id="IPR013106">
    <property type="entry name" value="Ig_V-set"/>
</dbReference>
<reference evidence="12" key="2">
    <citation type="submission" date="2025-09" db="UniProtKB">
        <authorList>
            <consortium name="Ensembl"/>
        </authorList>
    </citation>
    <scope>IDENTIFICATION</scope>
</reference>
<feature type="domain" description="Ig-like" evidence="11">
    <location>
        <begin position="432"/>
        <end position="517"/>
    </location>
</feature>
<accession>A0A3B3Q450</accession>
<name>A0A3B3Q450_9TELE</name>
<keyword evidence="6" id="KW-1015">Disulfide bond</keyword>
<keyword evidence="2 9" id="KW-0812">Transmembrane</keyword>
<dbReference type="GeneID" id="111833831"/>
<dbReference type="InterPro" id="IPR013162">
    <property type="entry name" value="CD80_C2-set"/>
</dbReference>
<keyword evidence="10" id="KW-0732">Signal</keyword>
<keyword evidence="4 9" id="KW-1133">Transmembrane helix</keyword>
<evidence type="ECO:0000256" key="10">
    <source>
        <dbReference type="SAM" id="SignalP"/>
    </source>
</evidence>
<dbReference type="Pfam" id="PF08205">
    <property type="entry name" value="C2-set_2"/>
    <property type="match status" value="1"/>
</dbReference>
<evidence type="ECO:0000256" key="1">
    <source>
        <dbReference type="ARBA" id="ARBA00004479"/>
    </source>
</evidence>
<dbReference type="Pfam" id="PF07679">
    <property type="entry name" value="I-set"/>
    <property type="match status" value="1"/>
</dbReference>
<feature type="domain" description="Ig-like" evidence="11">
    <location>
        <begin position="347"/>
        <end position="426"/>
    </location>
</feature>
<dbReference type="CDD" id="cd00096">
    <property type="entry name" value="Ig"/>
    <property type="match status" value="1"/>
</dbReference>
<organism evidence="12 13">
    <name type="scientific">Paramormyrops kingsleyae</name>
    <dbReference type="NCBI Taxonomy" id="1676925"/>
    <lineage>
        <taxon>Eukaryota</taxon>
        <taxon>Metazoa</taxon>
        <taxon>Chordata</taxon>
        <taxon>Craniata</taxon>
        <taxon>Vertebrata</taxon>
        <taxon>Euteleostomi</taxon>
        <taxon>Actinopterygii</taxon>
        <taxon>Neopterygii</taxon>
        <taxon>Teleostei</taxon>
        <taxon>Osteoglossocephala</taxon>
        <taxon>Osteoglossomorpha</taxon>
        <taxon>Osteoglossiformes</taxon>
        <taxon>Mormyridae</taxon>
        <taxon>Paramormyrops</taxon>
    </lineage>
</organism>
<dbReference type="GO" id="GO:0005055">
    <property type="term" value="F:laminin receptor activity"/>
    <property type="evidence" value="ECO:0007669"/>
    <property type="project" value="TreeGrafter"/>
</dbReference>
<dbReference type="Pfam" id="PF00047">
    <property type="entry name" value="ig"/>
    <property type="match status" value="1"/>
</dbReference>
<evidence type="ECO:0000259" key="11">
    <source>
        <dbReference type="PROSITE" id="PS50835"/>
    </source>
</evidence>
<dbReference type="InterPro" id="IPR013098">
    <property type="entry name" value="Ig_I-set"/>
</dbReference>
<proteinExistence type="predicted"/>
<keyword evidence="7" id="KW-0325">Glycoprotein</keyword>
<keyword evidence="3" id="KW-0677">Repeat</keyword>
<keyword evidence="5 9" id="KW-0472">Membrane</keyword>
<evidence type="ECO:0000256" key="5">
    <source>
        <dbReference type="ARBA" id="ARBA00023136"/>
    </source>
</evidence>